<evidence type="ECO:0000313" key="8">
    <source>
        <dbReference type="Proteomes" id="UP001186944"/>
    </source>
</evidence>
<dbReference type="GO" id="GO:0051015">
    <property type="term" value="F:actin filament binding"/>
    <property type="evidence" value="ECO:0007669"/>
    <property type="project" value="TreeGrafter"/>
</dbReference>
<dbReference type="InterPro" id="IPR007188">
    <property type="entry name" value="ARPC2"/>
</dbReference>
<comment type="caution">
    <text evidence="7">The sequence shown here is derived from an EMBL/GenBank/DDBJ whole genome shotgun (WGS) entry which is preliminary data.</text>
</comment>
<name>A0AA89CAU8_PINIB</name>
<keyword evidence="3" id="KW-0963">Cytoplasm</keyword>
<sequence length="702" mass="78555">MYVDAQKDRVTVIFSTIFKDDDDVVIGKVFMQEFKEGRRKYQQAPQVLFSHKDPPQELQGTDARTGDNIGYITFVLFPRHTNKQARDNTINLIHTLRDYLHYHIKCSKAYIHSRMRAKTSDFLKVLNRARPEVKDKEKKTITYTAGTDSFEKSIKENKENKKDNSDNDGMNNAKQSLCIKLKSDIEYRRKYLLTISLFCSLFVMGWTSGQEGPALLDLQHITGVSLKQASGLFTSVAIGHLTGALVSGFIFDRTQNGVVITLVSVCGLGVSTALIPWMSMFGWMVFVHLMKGVFSGGISSSEWIIFCSLSIKIMFPIDVCTCLDDLLITPGLSLWVNFLFHKFINKDKSKDISIVVDGNVLLFRTWGADGKMFIQALHFGFALGGTISPFAIAPFLEQEEEKSSTQNVSTVFDKFFSKVMHNVSNTSMESHNRDDSSLYIGYSISAGVAFLASIVVMISTVQAHFAIKKHGTIKMVGVEKSEGAKNHRSRILSRKMKIIAVIVLLSIFLPYVAVESSFSSFLTTFCVRELKWTKVDAAHLTSTVWAALAVGRLMGIVITAVFSLVTILFSYTAFLLLSLVAIYLSALFRFDTGMWIFTPLLGISMSVIIPCVLAWTEESFLPVTGFISSLFIVGFTTMSSINPLILGVLMEDYTNMWFVYLLMGQSVLLYGILIIAYLFSKYISSPDNSCKDADEKGDKTQH</sequence>
<keyword evidence="8" id="KW-1185">Reference proteome</keyword>
<gene>
    <name evidence="7" type="ORF">FSP39_013567</name>
</gene>
<feature type="transmembrane region" description="Helical" evidence="6">
    <location>
        <begin position="498"/>
        <end position="522"/>
    </location>
</feature>
<evidence type="ECO:0000313" key="7">
    <source>
        <dbReference type="EMBL" id="KAK3108698.1"/>
    </source>
</evidence>
<keyword evidence="5" id="KW-0206">Cytoskeleton</keyword>
<feature type="transmembrane region" description="Helical" evidence="6">
    <location>
        <begin position="229"/>
        <end position="251"/>
    </location>
</feature>
<dbReference type="GO" id="GO:0005885">
    <property type="term" value="C:Arp2/3 protein complex"/>
    <property type="evidence" value="ECO:0007669"/>
    <property type="project" value="InterPro"/>
</dbReference>
<dbReference type="Gene3D" id="1.20.1250.20">
    <property type="entry name" value="MFS general substrate transporter like domains"/>
    <property type="match status" value="1"/>
</dbReference>
<keyword evidence="6" id="KW-0472">Membrane</keyword>
<evidence type="ECO:0000256" key="4">
    <source>
        <dbReference type="ARBA" id="ARBA00023203"/>
    </source>
</evidence>
<evidence type="ECO:0000256" key="6">
    <source>
        <dbReference type="SAM" id="Phobius"/>
    </source>
</evidence>
<dbReference type="Pfam" id="PF04045">
    <property type="entry name" value="P34-Arc"/>
    <property type="match status" value="1"/>
</dbReference>
<comment type="subcellular location">
    <subcellularLocation>
        <location evidence="1">Cytoplasm</location>
        <location evidence="1">Cytoskeleton</location>
    </subcellularLocation>
</comment>
<dbReference type="FunFam" id="3.30.1460.20:FF:000002">
    <property type="entry name" value="Arp2/3 complex 34 kDa subunit"/>
    <property type="match status" value="1"/>
</dbReference>
<protein>
    <submittedName>
        <fullName evidence="7">Uncharacterized protein</fullName>
    </submittedName>
</protein>
<feature type="transmembrane region" description="Helical" evidence="6">
    <location>
        <begin position="623"/>
        <end position="645"/>
    </location>
</feature>
<reference evidence="7" key="1">
    <citation type="submission" date="2019-08" db="EMBL/GenBank/DDBJ databases">
        <title>The improved chromosome-level genome for the pearl oyster Pinctada fucata martensii using PacBio sequencing and Hi-C.</title>
        <authorList>
            <person name="Zheng Z."/>
        </authorList>
    </citation>
    <scope>NUCLEOTIDE SEQUENCE</scope>
    <source>
        <strain evidence="7">ZZ-2019</strain>
        <tissue evidence="7">Adductor muscle</tissue>
    </source>
</reference>
<keyword evidence="6" id="KW-0812">Transmembrane</keyword>
<feature type="transmembrane region" description="Helical" evidence="6">
    <location>
        <begin position="283"/>
        <end position="306"/>
    </location>
</feature>
<evidence type="ECO:0000256" key="3">
    <source>
        <dbReference type="ARBA" id="ARBA00022490"/>
    </source>
</evidence>
<dbReference type="PANTHER" id="PTHR12058">
    <property type="entry name" value="ARP2/3 COMPLEX 34 KDA SUBUNIT"/>
    <property type="match status" value="1"/>
</dbReference>
<dbReference type="PANTHER" id="PTHR12058:SF0">
    <property type="entry name" value="ACTIN-RELATED PROTEIN 2_3 COMPLEX SUBUNIT 2"/>
    <property type="match status" value="1"/>
</dbReference>
<dbReference type="GO" id="GO:0034314">
    <property type="term" value="P:Arp2/3 complex-mediated actin nucleation"/>
    <property type="evidence" value="ECO:0007669"/>
    <property type="project" value="InterPro"/>
</dbReference>
<dbReference type="EMBL" id="VSWD01000001">
    <property type="protein sequence ID" value="KAK3108698.1"/>
    <property type="molecule type" value="Genomic_DNA"/>
</dbReference>
<evidence type="ECO:0000256" key="2">
    <source>
        <dbReference type="ARBA" id="ARBA00007192"/>
    </source>
</evidence>
<feature type="transmembrane region" description="Helical" evidence="6">
    <location>
        <begin position="568"/>
        <end position="588"/>
    </location>
</feature>
<feature type="transmembrane region" description="Helical" evidence="6">
    <location>
        <begin position="439"/>
        <end position="465"/>
    </location>
</feature>
<comment type="similarity">
    <text evidence="2">Belongs to the ARPC2 family.</text>
</comment>
<dbReference type="InterPro" id="IPR034666">
    <property type="entry name" value="ARPC2/4"/>
</dbReference>
<dbReference type="InterPro" id="IPR036259">
    <property type="entry name" value="MFS_trans_sf"/>
</dbReference>
<proteinExistence type="inferred from homology"/>
<feature type="transmembrane region" description="Helical" evidence="6">
    <location>
        <begin position="542"/>
        <end position="561"/>
    </location>
</feature>
<dbReference type="GO" id="GO:0005200">
    <property type="term" value="F:structural constituent of cytoskeleton"/>
    <property type="evidence" value="ECO:0007669"/>
    <property type="project" value="TreeGrafter"/>
</dbReference>
<accession>A0AA89CAU8</accession>
<keyword evidence="6" id="KW-1133">Transmembrane helix</keyword>
<feature type="transmembrane region" description="Helical" evidence="6">
    <location>
        <begin position="191"/>
        <end position="209"/>
    </location>
</feature>
<evidence type="ECO:0000256" key="1">
    <source>
        <dbReference type="ARBA" id="ARBA00004245"/>
    </source>
</evidence>
<dbReference type="AlphaFoldDB" id="A0AA89CAU8"/>
<dbReference type="Gene3D" id="3.30.1460.20">
    <property type="match status" value="1"/>
</dbReference>
<feature type="transmembrane region" description="Helical" evidence="6">
    <location>
        <begin position="373"/>
        <end position="396"/>
    </location>
</feature>
<feature type="transmembrane region" description="Helical" evidence="6">
    <location>
        <begin position="258"/>
        <end position="277"/>
    </location>
</feature>
<keyword evidence="4" id="KW-0009">Actin-binding</keyword>
<feature type="transmembrane region" description="Helical" evidence="6">
    <location>
        <begin position="594"/>
        <end position="616"/>
    </location>
</feature>
<dbReference type="SUPFAM" id="SSF69645">
    <property type="entry name" value="Arp2/3 complex subunits"/>
    <property type="match status" value="1"/>
</dbReference>
<evidence type="ECO:0000256" key="5">
    <source>
        <dbReference type="ARBA" id="ARBA00023212"/>
    </source>
</evidence>
<dbReference type="Proteomes" id="UP001186944">
    <property type="component" value="Unassembled WGS sequence"/>
</dbReference>
<dbReference type="GO" id="GO:0030041">
    <property type="term" value="P:actin filament polymerization"/>
    <property type="evidence" value="ECO:0007669"/>
    <property type="project" value="InterPro"/>
</dbReference>
<organism evidence="7 8">
    <name type="scientific">Pinctada imbricata</name>
    <name type="common">Atlantic pearl-oyster</name>
    <name type="synonym">Pinctada martensii</name>
    <dbReference type="NCBI Taxonomy" id="66713"/>
    <lineage>
        <taxon>Eukaryota</taxon>
        <taxon>Metazoa</taxon>
        <taxon>Spiralia</taxon>
        <taxon>Lophotrochozoa</taxon>
        <taxon>Mollusca</taxon>
        <taxon>Bivalvia</taxon>
        <taxon>Autobranchia</taxon>
        <taxon>Pteriomorphia</taxon>
        <taxon>Pterioida</taxon>
        <taxon>Pterioidea</taxon>
        <taxon>Pteriidae</taxon>
        <taxon>Pinctada</taxon>
    </lineage>
</organism>
<dbReference type="SUPFAM" id="SSF103473">
    <property type="entry name" value="MFS general substrate transporter"/>
    <property type="match status" value="2"/>
</dbReference>
<feature type="transmembrane region" description="Helical" evidence="6">
    <location>
        <begin position="657"/>
        <end position="679"/>
    </location>
</feature>